<keyword evidence="4 11" id="KW-0679">Respiratory chain</keyword>
<evidence type="ECO:0000256" key="2">
    <source>
        <dbReference type="ARBA" id="ARBA00007856"/>
    </source>
</evidence>
<dbReference type="Pfam" id="PF05365">
    <property type="entry name" value="UCR_UQCRX_QCR9"/>
    <property type="match status" value="1"/>
</dbReference>
<dbReference type="PANTHER" id="PTHR12980:SF0">
    <property type="entry name" value="CYTOCHROME B-C1 COMPLEX SUBUNIT 9"/>
    <property type="match status" value="1"/>
</dbReference>
<dbReference type="AlphaFoldDB" id="A0A0U2IGJ1"/>
<dbReference type="InterPro" id="IPR008027">
    <property type="entry name" value="QCR9"/>
</dbReference>
<dbReference type="EMBL" id="KT755273">
    <property type="protein sequence ID" value="ALS05107.1"/>
    <property type="molecule type" value="mRNA"/>
</dbReference>
<keyword evidence="9 11" id="KW-0496">Mitochondrion</keyword>
<evidence type="ECO:0000256" key="5">
    <source>
        <dbReference type="ARBA" id="ARBA00022692"/>
    </source>
</evidence>
<evidence type="ECO:0000256" key="7">
    <source>
        <dbReference type="ARBA" id="ARBA00022982"/>
    </source>
</evidence>
<dbReference type="InterPro" id="IPR036656">
    <property type="entry name" value="QCR9_sf"/>
</dbReference>
<keyword evidence="10" id="KW-0472">Membrane</keyword>
<evidence type="ECO:0000256" key="11">
    <source>
        <dbReference type="RuleBase" id="RU368056"/>
    </source>
</evidence>
<keyword evidence="7 11" id="KW-0249">Electron transport</keyword>
<comment type="function">
    <text evidence="11">Component of the ubiquinol-cytochrome c oxidoreductase, a multisubunit transmembrane complex that is part of the mitochondrial electron transport chain which drives oxidative phosphorylation. The complex plays an important role in the uptake of multiple carbon sources present in different host niches.</text>
</comment>
<reference evidence="12" key="1">
    <citation type="journal article" date="2015" name="Sci. Rep.">
        <title>Spliced leader RNA trans-splicing discovered in copepods.</title>
        <authorList>
            <person name="Yang F."/>
            <person name="Xu D."/>
            <person name="Zhuang Y."/>
            <person name="Yi X."/>
            <person name="Huang Y."/>
            <person name="Chen H."/>
            <person name="Lin S."/>
            <person name="Campbell D.A."/>
            <person name="Sturm N.R."/>
            <person name="Liu G."/>
            <person name="Zhang H."/>
        </authorList>
    </citation>
    <scope>NUCLEOTIDE SEQUENCE</scope>
</reference>
<dbReference type="PANTHER" id="PTHR12980">
    <property type="entry name" value="UBIQUINOL-CYTOCHROME C REDUCTASE COMPLEX, SUBUNIT X"/>
    <property type="match status" value="1"/>
</dbReference>
<dbReference type="GO" id="GO:0005743">
    <property type="term" value="C:mitochondrial inner membrane"/>
    <property type="evidence" value="ECO:0007669"/>
    <property type="project" value="UniProtKB-SubCell"/>
</dbReference>
<accession>A0A0U2IGJ1</accession>
<evidence type="ECO:0000256" key="8">
    <source>
        <dbReference type="ARBA" id="ARBA00022989"/>
    </source>
</evidence>
<comment type="subcellular location">
    <subcellularLocation>
        <location evidence="1 11">Mitochondrion inner membrane</location>
        <topology evidence="1 11">Single-pass membrane protein</topology>
    </subcellularLocation>
</comment>
<comment type="subunit">
    <text evidence="11">Component of the ubiquinol-cytochrome c oxidoreductase (cytochrome b-c1 complex, complex III, CIII), a multisubunit enzyme composed of 3 respiratory subunits cytochrome b, cytochrome c1 and Rieske protein, 2 core protein subunits, and additional low-molecular weight protein subunits.</text>
</comment>
<evidence type="ECO:0000313" key="12">
    <source>
        <dbReference type="EMBL" id="ALS05107.1"/>
    </source>
</evidence>
<evidence type="ECO:0000256" key="3">
    <source>
        <dbReference type="ARBA" id="ARBA00022448"/>
    </source>
</evidence>
<keyword evidence="8" id="KW-1133">Transmembrane helix</keyword>
<name>A0A0U2IGJ1_9MAXI</name>
<dbReference type="SUPFAM" id="SSF81514">
    <property type="entry name" value="Subunit X (non-heme 7 kDa protein) of cytochrome bc1 complex (Ubiquinol-cytochrome c reductase)"/>
    <property type="match status" value="1"/>
</dbReference>
<evidence type="ECO:0000256" key="6">
    <source>
        <dbReference type="ARBA" id="ARBA00022792"/>
    </source>
</evidence>
<sequence length="62" mass="7131">MGLASLVYQGITKRTSTLVFTICVGALLFERGFDATADYLWETNNKGKLWKDIKHKYETEEE</sequence>
<dbReference type="GO" id="GO:0006122">
    <property type="term" value="P:mitochondrial electron transport, ubiquinol to cytochrome c"/>
    <property type="evidence" value="ECO:0007669"/>
    <property type="project" value="UniProtKB-UniRule"/>
</dbReference>
<dbReference type="GO" id="GO:0045275">
    <property type="term" value="C:respiratory chain complex III"/>
    <property type="evidence" value="ECO:0007669"/>
    <property type="project" value="UniProtKB-UniRule"/>
</dbReference>
<keyword evidence="5" id="KW-0812">Transmembrane</keyword>
<dbReference type="FunFam" id="1.20.5.260:FF:000001">
    <property type="entry name" value="Cytochrome b-c1 complex subunit 9"/>
    <property type="match status" value="1"/>
</dbReference>
<comment type="similarity">
    <text evidence="2 11">Belongs to the UQCR10/QCR9 family.</text>
</comment>
<evidence type="ECO:0000256" key="9">
    <source>
        <dbReference type="ARBA" id="ARBA00023128"/>
    </source>
</evidence>
<keyword evidence="3 11" id="KW-0813">Transport</keyword>
<organism evidence="12">
    <name type="scientific">Labidocera rotunda</name>
    <dbReference type="NCBI Taxonomy" id="207950"/>
    <lineage>
        <taxon>Eukaryota</taxon>
        <taxon>Metazoa</taxon>
        <taxon>Ecdysozoa</taxon>
        <taxon>Arthropoda</taxon>
        <taxon>Crustacea</taxon>
        <taxon>Multicrustacea</taxon>
        <taxon>Hexanauplia</taxon>
        <taxon>Copepoda</taxon>
        <taxon>Calanoida</taxon>
        <taxon>Pontellidae</taxon>
        <taxon>Labidocera</taxon>
    </lineage>
</organism>
<evidence type="ECO:0000256" key="4">
    <source>
        <dbReference type="ARBA" id="ARBA00022660"/>
    </source>
</evidence>
<evidence type="ECO:0000256" key="10">
    <source>
        <dbReference type="ARBA" id="ARBA00023136"/>
    </source>
</evidence>
<dbReference type="Gene3D" id="1.20.5.260">
    <property type="entry name" value="Cytochrome b-c1 complex subunit 9"/>
    <property type="match status" value="1"/>
</dbReference>
<protein>
    <recommendedName>
        <fullName evidence="11">Complex III subunit 9</fullName>
    </recommendedName>
</protein>
<proteinExistence type="evidence at transcript level"/>
<evidence type="ECO:0000256" key="1">
    <source>
        <dbReference type="ARBA" id="ARBA00004434"/>
    </source>
</evidence>
<keyword evidence="6 11" id="KW-0999">Mitochondrion inner membrane</keyword>